<keyword evidence="2" id="KW-0175">Coiled coil</keyword>
<sequence>MPFISRLSRVFRANANALVGSAEEPARILDQALMDMQGELVALRQAVAVAVANQKRIETELQQARDQAAHWHDRAYAVLQQGKEGLAREALARCKPYEESAQDIRRQLESQALQVEELKRNLLTLESRVAQAKAKRGVLKARIQSVRARKNVGWDDVSGTTADSAMDAFERMEEKVEVMEAGTAPTSHSFPALSGDWESVDLEGRINKLKARLRSSTSGNTPEKE</sequence>
<dbReference type="InterPro" id="IPR007157">
    <property type="entry name" value="PspA_VIPP1"/>
</dbReference>
<dbReference type="AlphaFoldDB" id="A0A6B1F667"/>
<name>A0A6B1F667_9SYNE</name>
<reference evidence="3" key="1">
    <citation type="submission" date="2019-09" db="EMBL/GenBank/DDBJ databases">
        <title>Characterisation of the sponge microbiome using genome-centric metagenomics.</title>
        <authorList>
            <person name="Engelberts J.P."/>
            <person name="Robbins S.J."/>
            <person name="De Goeij J.M."/>
            <person name="Aranda M."/>
            <person name="Bell S.C."/>
            <person name="Webster N.S."/>
        </authorList>
    </citation>
    <scope>NUCLEOTIDE SEQUENCE</scope>
    <source>
        <strain evidence="3">SB0676_bin_10</strain>
    </source>
</reference>
<dbReference type="PANTHER" id="PTHR31088">
    <property type="entry name" value="MEMBRANE-ASSOCIATED PROTEIN VIPP1, CHLOROPLASTIC"/>
    <property type="match status" value="1"/>
</dbReference>
<organism evidence="3">
    <name type="scientific">Synechococcus sp. SB0676_bin_10</name>
    <dbReference type="NCBI Taxonomy" id="2604869"/>
    <lineage>
        <taxon>Bacteria</taxon>
        <taxon>Bacillati</taxon>
        <taxon>Cyanobacteriota</taxon>
        <taxon>Cyanophyceae</taxon>
        <taxon>Synechococcales</taxon>
        <taxon>Synechococcaceae</taxon>
        <taxon>Synechococcus</taxon>
    </lineage>
</organism>
<comment type="similarity">
    <text evidence="1">Belongs to the PspA/Vipp/IM30 family.</text>
</comment>
<feature type="coiled-coil region" evidence="2">
    <location>
        <begin position="101"/>
        <end position="135"/>
    </location>
</feature>
<comment type="caution">
    <text evidence="3">The sequence shown here is derived from an EMBL/GenBank/DDBJ whole genome shotgun (WGS) entry which is preliminary data.</text>
</comment>
<dbReference type="EMBL" id="VYDO01000251">
    <property type="protein sequence ID" value="MYG38860.1"/>
    <property type="molecule type" value="Genomic_DNA"/>
</dbReference>
<gene>
    <name evidence="3" type="ORF">F4162_07850</name>
</gene>
<accession>A0A6B1F667</accession>
<evidence type="ECO:0000313" key="3">
    <source>
        <dbReference type="EMBL" id="MYG38860.1"/>
    </source>
</evidence>
<proteinExistence type="inferred from homology"/>
<protein>
    <submittedName>
        <fullName evidence="3">PspA/IM30 family protein</fullName>
    </submittedName>
</protein>
<evidence type="ECO:0000256" key="2">
    <source>
        <dbReference type="SAM" id="Coils"/>
    </source>
</evidence>
<evidence type="ECO:0000256" key="1">
    <source>
        <dbReference type="ARBA" id="ARBA00043985"/>
    </source>
</evidence>
<dbReference type="Pfam" id="PF04012">
    <property type="entry name" value="PspA_IM30"/>
    <property type="match status" value="1"/>
</dbReference>
<dbReference type="PANTHER" id="PTHR31088:SF6">
    <property type="entry name" value="PHAGE SHOCK PROTEIN A"/>
    <property type="match status" value="1"/>
</dbReference>